<proteinExistence type="predicted"/>
<evidence type="ECO:0000313" key="2">
    <source>
        <dbReference type="EMBL" id="EHH16153.1"/>
    </source>
</evidence>
<dbReference type="Pfam" id="PF26181">
    <property type="entry name" value="Ig_NUP210_13th"/>
    <property type="match status" value="1"/>
</dbReference>
<dbReference type="EMBL" id="CM001254">
    <property type="protein sequence ID" value="EHH16153.1"/>
    <property type="molecule type" value="Genomic_DNA"/>
</dbReference>
<evidence type="ECO:0000259" key="1">
    <source>
        <dbReference type="Pfam" id="PF26181"/>
    </source>
</evidence>
<dbReference type="InterPro" id="IPR058779">
    <property type="entry name" value="Ig_NUP210_13th"/>
</dbReference>
<accession>G7MKN3</accession>
<gene>
    <name evidence="2" type="ORF">EGK_11396</name>
</gene>
<sequence>MGKGTVSGLVQVVDAETGKVVIISQDLVQVKVLLLGAVRIRVPFTRMRTSTQLGKNWVYLLLLEGGSTASGGISSAGTPLVTRPDFSPPMSIYITRITNHQSPFSFGNAMPGLTFHWSVTKWGILDLQVQHHKVGN</sequence>
<protein>
    <recommendedName>
        <fullName evidence="1">NUP210 Ig-like domain-containing protein</fullName>
    </recommendedName>
</protein>
<dbReference type="PANTHER" id="PTHR23019:SF2">
    <property type="entry name" value="NUCLEAR PORE MEMBRANE GLYCOPROTEIN 210"/>
    <property type="match status" value="1"/>
</dbReference>
<organism evidence="2">
    <name type="scientific">Macaca mulatta</name>
    <name type="common">Rhesus macaque</name>
    <dbReference type="NCBI Taxonomy" id="9544"/>
    <lineage>
        <taxon>Eukaryota</taxon>
        <taxon>Metazoa</taxon>
        <taxon>Chordata</taxon>
        <taxon>Craniata</taxon>
        <taxon>Vertebrata</taxon>
        <taxon>Euteleostomi</taxon>
        <taxon>Mammalia</taxon>
        <taxon>Eutheria</taxon>
        <taxon>Euarchontoglires</taxon>
        <taxon>Primates</taxon>
        <taxon>Haplorrhini</taxon>
        <taxon>Catarrhini</taxon>
        <taxon>Cercopithecidae</taxon>
        <taxon>Cercopithecinae</taxon>
        <taxon>Macaca</taxon>
    </lineage>
</organism>
<name>G7MKN3_MACMU</name>
<feature type="domain" description="NUP210 Ig-like" evidence="1">
    <location>
        <begin position="85"/>
        <end position="133"/>
    </location>
</feature>
<dbReference type="PANTHER" id="PTHR23019">
    <property type="entry name" value="NUCLEAR PORE MEMBRANE GLYCOPROTEIN GP210-RELATED"/>
    <property type="match status" value="1"/>
</dbReference>
<dbReference type="InterPro" id="IPR045197">
    <property type="entry name" value="NUP210-like"/>
</dbReference>
<reference evidence="2" key="1">
    <citation type="journal article" date="2011" name="Nat. Biotechnol.">
        <title>Genome sequencing and comparison of two nonhuman primate animal models, the cynomolgus and Chinese rhesus macaques.</title>
        <authorList>
            <person name="Yan G."/>
            <person name="Zhang G."/>
            <person name="Fang X."/>
            <person name="Zhang Y."/>
            <person name="Li C."/>
            <person name="Ling F."/>
            <person name="Cooper D.N."/>
            <person name="Li Q."/>
            <person name="Li Y."/>
            <person name="van Gool A.J."/>
            <person name="Du H."/>
            <person name="Chen J."/>
            <person name="Chen R."/>
            <person name="Zhang P."/>
            <person name="Huang Z."/>
            <person name="Thompson J.R."/>
            <person name="Meng Y."/>
            <person name="Bai Y."/>
            <person name="Wang J."/>
            <person name="Zhuo M."/>
            <person name="Wang T."/>
            <person name="Huang Y."/>
            <person name="Wei L."/>
            <person name="Li J."/>
            <person name="Wang Z."/>
            <person name="Hu H."/>
            <person name="Yang P."/>
            <person name="Le L."/>
            <person name="Stenson P.D."/>
            <person name="Li B."/>
            <person name="Liu X."/>
            <person name="Ball E.V."/>
            <person name="An N."/>
            <person name="Huang Q."/>
            <person name="Zhang Y."/>
            <person name="Fan W."/>
            <person name="Zhang X."/>
            <person name="Li Y."/>
            <person name="Wang W."/>
            <person name="Katze M.G."/>
            <person name="Su B."/>
            <person name="Nielsen R."/>
            <person name="Yang H."/>
            <person name="Wang J."/>
            <person name="Wang X."/>
            <person name="Wang J."/>
        </authorList>
    </citation>
    <scope>NUCLEOTIDE SEQUENCE [LARGE SCALE GENOMIC DNA]</scope>
    <source>
        <strain evidence="2">CR-5</strain>
    </source>
</reference>
<dbReference type="Proteomes" id="UP000013456">
    <property type="component" value="Chromosome 2"/>
</dbReference>
<dbReference type="AlphaFoldDB" id="G7MKN3"/>
<feature type="non-terminal residue" evidence="2">
    <location>
        <position position="136"/>
    </location>
</feature>